<dbReference type="NCBIfam" id="TIGR00217">
    <property type="entry name" value="malQ"/>
    <property type="match status" value="1"/>
</dbReference>
<evidence type="ECO:0000256" key="8">
    <source>
        <dbReference type="ARBA" id="ARBA00031423"/>
    </source>
</evidence>
<feature type="domain" description="MalQ N-terminal beta-sandwich" evidence="12">
    <location>
        <begin position="73"/>
        <end position="139"/>
    </location>
</feature>
<dbReference type="PANTHER" id="PTHR32438:SF5">
    <property type="entry name" value="4-ALPHA-GLUCANOTRANSFERASE DPE1, CHLOROPLASTIC_AMYLOPLASTIC"/>
    <property type="match status" value="1"/>
</dbReference>
<name>A0A640VQU2_9RHOB</name>
<keyword evidence="5 10" id="KW-0328">Glycosyltransferase</keyword>
<keyword evidence="6 10" id="KW-0808">Transferase</keyword>
<comment type="caution">
    <text evidence="13">The sequence shown here is derived from an EMBL/GenBank/DDBJ whole genome shotgun (WGS) entry which is preliminary data.</text>
</comment>
<comment type="similarity">
    <text evidence="2 10">Belongs to the disproportionating enzyme family.</text>
</comment>
<evidence type="ECO:0000256" key="6">
    <source>
        <dbReference type="ARBA" id="ARBA00022679"/>
    </source>
</evidence>
<evidence type="ECO:0000256" key="4">
    <source>
        <dbReference type="ARBA" id="ARBA00020295"/>
    </source>
</evidence>
<comment type="catalytic activity">
    <reaction evidence="1 10">
        <text>Transfers a segment of a (1-&gt;4)-alpha-D-glucan to a new position in an acceptor, which may be glucose or a (1-&gt;4)-alpha-D-glucan.</text>
        <dbReference type="EC" id="2.4.1.25"/>
    </reaction>
</comment>
<dbReference type="SUPFAM" id="SSF51445">
    <property type="entry name" value="(Trans)glycosidases"/>
    <property type="match status" value="1"/>
</dbReference>
<sequence length="666" mass="71490">MSADADLAELAAACGIFDQFRDLEGVMRPTSPDTQRALLRAGGFAAQSAAEVAESLARLRAEQAARLIPEEIIVTSGQAVSVPCAAAVDWQLVLEGADSVHLSGGATETVTLPSLPMGLHKLCARGSGRSSVCRVIAAPPRAPLLPEVTNQQKSWGVVAALYGLRSQRNQGLGDFEDLAQLAETLGPLGAGFLGLNPVHALGWAAAEVISPYSPSHRGCLNPAHLAIGRLPGAASGATATPAGGELIDYAAHGPQHRQALRGAYATFEQTATAADRAAFAEFVHAGGRLLEDFARFECLSTQHGTNRRLWPEALRHPELQRATALPEEAGFHLWMQWQADIQLGDAHRRAMDSGMGLGLYLDLAVGARRDGAEAWCAGEALARDVSLGAPPDHLSPAGQNWQLAAYAPRGLAGQDYAPFRTILRQSMRHCGLFRIDHALGLNRSYWIPDDGSPGGYIRQPFEALMALIAIEAHRAQTVIVGEDLGLVPDGFRETMADKGLYGYTVMQYEKTEAGRFRRTQDLRPQSLACFGTHDTPTIAGFCAGRDIDWWHRLGWIDEAARKRAQRRRKSERADLLGQPGTPAATDTPCDQIHRQLAGASAALAAVQLDDVLGVIEAQNLPGTVEEHPNWRRRSPVAIEALSGHEGLTKTARLMAEAGRGTFEDPI</sequence>
<dbReference type="GO" id="GO:0004134">
    <property type="term" value="F:4-alpha-glucanotransferase activity"/>
    <property type="evidence" value="ECO:0007669"/>
    <property type="project" value="UniProtKB-EC"/>
</dbReference>
<keyword evidence="14" id="KW-1185">Reference proteome</keyword>
<dbReference type="InterPro" id="IPR048458">
    <property type="entry name" value="MalQ_N"/>
</dbReference>
<dbReference type="OrthoDB" id="9763489at2"/>
<evidence type="ECO:0000256" key="11">
    <source>
        <dbReference type="SAM" id="MobiDB-lite"/>
    </source>
</evidence>
<evidence type="ECO:0000256" key="1">
    <source>
        <dbReference type="ARBA" id="ARBA00000439"/>
    </source>
</evidence>
<protein>
    <recommendedName>
        <fullName evidence="4 10">4-alpha-glucanotransferase</fullName>
        <ecNumber evidence="3 10">2.4.1.25</ecNumber>
    </recommendedName>
    <alternativeName>
        <fullName evidence="8 10">Amylomaltase</fullName>
    </alternativeName>
    <alternativeName>
        <fullName evidence="9 10">Disproportionating enzyme</fullName>
    </alternativeName>
</protein>
<proteinExistence type="inferred from homology"/>
<dbReference type="AlphaFoldDB" id="A0A640VQU2"/>
<evidence type="ECO:0000313" key="13">
    <source>
        <dbReference type="EMBL" id="GFE49810.1"/>
    </source>
</evidence>
<dbReference type="Pfam" id="PF02446">
    <property type="entry name" value="Glyco_hydro_77"/>
    <property type="match status" value="1"/>
</dbReference>
<keyword evidence="7 10" id="KW-0119">Carbohydrate metabolism</keyword>
<dbReference type="InterPro" id="IPR017853">
    <property type="entry name" value="GH"/>
</dbReference>
<dbReference type="GO" id="GO:0005975">
    <property type="term" value="P:carbohydrate metabolic process"/>
    <property type="evidence" value="ECO:0007669"/>
    <property type="project" value="InterPro"/>
</dbReference>
<evidence type="ECO:0000256" key="10">
    <source>
        <dbReference type="RuleBase" id="RU361207"/>
    </source>
</evidence>
<dbReference type="Gene3D" id="3.20.20.80">
    <property type="entry name" value="Glycosidases"/>
    <property type="match status" value="1"/>
</dbReference>
<feature type="region of interest" description="Disordered" evidence="11">
    <location>
        <begin position="567"/>
        <end position="587"/>
    </location>
</feature>
<evidence type="ECO:0000256" key="2">
    <source>
        <dbReference type="ARBA" id="ARBA00005684"/>
    </source>
</evidence>
<evidence type="ECO:0000256" key="5">
    <source>
        <dbReference type="ARBA" id="ARBA00022676"/>
    </source>
</evidence>
<dbReference type="EMBL" id="BLIV01000003">
    <property type="protein sequence ID" value="GFE49810.1"/>
    <property type="molecule type" value="Genomic_DNA"/>
</dbReference>
<evidence type="ECO:0000256" key="7">
    <source>
        <dbReference type="ARBA" id="ARBA00023277"/>
    </source>
</evidence>
<dbReference type="Proteomes" id="UP000436522">
    <property type="component" value="Unassembled WGS sequence"/>
</dbReference>
<dbReference type="PANTHER" id="PTHR32438">
    <property type="entry name" value="4-ALPHA-GLUCANOTRANSFERASE DPE1, CHLOROPLASTIC/AMYLOPLASTIC"/>
    <property type="match status" value="1"/>
</dbReference>
<evidence type="ECO:0000313" key="14">
    <source>
        <dbReference type="Proteomes" id="UP000436522"/>
    </source>
</evidence>
<dbReference type="Pfam" id="PF21226">
    <property type="entry name" value="MalQ_N"/>
    <property type="match status" value="1"/>
</dbReference>
<dbReference type="RefSeq" id="WP_159975805.1">
    <property type="nucleotide sequence ID" value="NZ_BLIV01000003.1"/>
</dbReference>
<dbReference type="EC" id="2.4.1.25" evidence="3 10"/>
<gene>
    <name evidence="13" type="ORF">So717_15630</name>
</gene>
<dbReference type="InterPro" id="IPR003385">
    <property type="entry name" value="Glyco_hydro_77"/>
</dbReference>
<accession>A0A640VQU2</accession>
<evidence type="ECO:0000256" key="3">
    <source>
        <dbReference type="ARBA" id="ARBA00012560"/>
    </source>
</evidence>
<reference evidence="13 14" key="1">
    <citation type="submission" date="2019-12" db="EMBL/GenBank/DDBJ databases">
        <title>Roseobacter cerasinus sp. nov., isolated from seawater around aquaculture.</title>
        <authorList>
            <person name="Muramatsu S."/>
            <person name="Takabe Y."/>
            <person name="Mori K."/>
            <person name="Takaichi S."/>
            <person name="Hanada S."/>
        </authorList>
    </citation>
    <scope>NUCLEOTIDE SEQUENCE [LARGE SCALE GENOMIC DNA]</scope>
    <source>
        <strain evidence="13 14">AI77</strain>
    </source>
</reference>
<evidence type="ECO:0000259" key="12">
    <source>
        <dbReference type="Pfam" id="PF21226"/>
    </source>
</evidence>
<organism evidence="13 14">
    <name type="scientific">Roseobacter cerasinus</name>
    <dbReference type="NCBI Taxonomy" id="2602289"/>
    <lineage>
        <taxon>Bacteria</taxon>
        <taxon>Pseudomonadati</taxon>
        <taxon>Pseudomonadota</taxon>
        <taxon>Alphaproteobacteria</taxon>
        <taxon>Rhodobacterales</taxon>
        <taxon>Roseobacteraceae</taxon>
        <taxon>Roseobacter</taxon>
    </lineage>
</organism>
<evidence type="ECO:0000256" key="9">
    <source>
        <dbReference type="ARBA" id="ARBA00031501"/>
    </source>
</evidence>